<evidence type="ECO:0000313" key="2">
    <source>
        <dbReference type="EMBL" id="SHI94794.1"/>
    </source>
</evidence>
<dbReference type="Gene3D" id="3.30.70.1690">
    <property type="match status" value="1"/>
</dbReference>
<dbReference type="Gene3D" id="3.90.190.10">
    <property type="entry name" value="Protein tyrosine phosphatase superfamily"/>
    <property type="match status" value="1"/>
</dbReference>
<feature type="domain" description="Tyrosine specific protein phosphatases" evidence="1">
    <location>
        <begin position="205"/>
        <end position="254"/>
    </location>
</feature>
<name>A0A1M6FAL8_9CLOT</name>
<dbReference type="OrthoDB" id="3799094at2"/>
<dbReference type="Pfam" id="PF14323">
    <property type="entry name" value="GxGYxYP_C"/>
    <property type="match status" value="1"/>
</dbReference>
<dbReference type="AlphaFoldDB" id="A0A1M6FAL8"/>
<dbReference type="Proteomes" id="UP000184310">
    <property type="component" value="Unassembled WGS sequence"/>
</dbReference>
<dbReference type="PANTHER" id="PTHR37321:SF1">
    <property type="entry name" value="EXPORTED PROTEIN"/>
    <property type="match status" value="1"/>
</dbReference>
<proteinExistence type="predicted"/>
<dbReference type="InterPro" id="IPR032626">
    <property type="entry name" value="GxGYxYP_N_1st"/>
</dbReference>
<dbReference type="InterPro" id="IPR000387">
    <property type="entry name" value="Tyr_Pase_dom"/>
</dbReference>
<dbReference type="SMART" id="SM01301">
    <property type="entry name" value="PTPlike_phytase"/>
    <property type="match status" value="1"/>
</dbReference>
<dbReference type="InterPro" id="IPR025832">
    <property type="entry name" value="GxGYxYP_C"/>
</dbReference>
<dbReference type="PROSITE" id="PS00383">
    <property type="entry name" value="TYR_PHOSPHATASE_1"/>
    <property type="match status" value="1"/>
</dbReference>
<evidence type="ECO:0000313" key="3">
    <source>
        <dbReference type="Proteomes" id="UP000184310"/>
    </source>
</evidence>
<dbReference type="InterPro" id="IPR048310">
    <property type="entry name" value="GxGYxYP_N_2nd"/>
</dbReference>
<dbReference type="PROSITE" id="PS50056">
    <property type="entry name" value="TYR_PHOSPHATASE_2"/>
    <property type="match status" value="1"/>
</dbReference>
<accession>A0A1M6FAL8</accession>
<dbReference type="EMBL" id="FQZB01000005">
    <property type="protein sequence ID" value="SHI94794.1"/>
    <property type="molecule type" value="Genomic_DNA"/>
</dbReference>
<dbReference type="InterPro" id="IPR038410">
    <property type="entry name" value="GxGYxYP_C_sf"/>
</dbReference>
<dbReference type="Pfam" id="PF20958">
    <property type="entry name" value="GxGYxYP_N_3rd"/>
    <property type="match status" value="1"/>
</dbReference>
<dbReference type="Pfam" id="PF20957">
    <property type="entry name" value="GxGYxYP_N_2nd"/>
    <property type="match status" value="1"/>
</dbReference>
<reference evidence="2 3" key="1">
    <citation type="submission" date="2016-11" db="EMBL/GenBank/DDBJ databases">
        <authorList>
            <person name="Jaros S."/>
            <person name="Januszkiewicz K."/>
            <person name="Wedrychowicz H."/>
        </authorList>
    </citation>
    <scope>NUCLEOTIDE SEQUENCE [LARGE SCALE GENOMIC DNA]</scope>
    <source>
        <strain evidence="2 3">DSM 21758</strain>
    </source>
</reference>
<dbReference type="Pfam" id="PF14566">
    <property type="entry name" value="PTPlike_phytase"/>
    <property type="match status" value="1"/>
</dbReference>
<protein>
    <submittedName>
        <fullName evidence="2">Inositol hexakisphosphate</fullName>
    </submittedName>
</protein>
<dbReference type="InterPro" id="IPR016130">
    <property type="entry name" value="Tyr_Pase_AS"/>
</dbReference>
<dbReference type="InterPro" id="IPR048309">
    <property type="entry name" value="GxGYxYP_N_3rd"/>
</dbReference>
<dbReference type="RefSeq" id="WP_072985647.1">
    <property type="nucleotide sequence ID" value="NZ_FQZB01000005.1"/>
</dbReference>
<evidence type="ECO:0000259" key="1">
    <source>
        <dbReference type="PROSITE" id="PS50056"/>
    </source>
</evidence>
<keyword evidence="3" id="KW-1185">Reference proteome</keyword>
<organism evidence="2 3">
    <name type="scientific">Clostridium cavendishii DSM 21758</name>
    <dbReference type="NCBI Taxonomy" id="1121302"/>
    <lineage>
        <taxon>Bacteria</taxon>
        <taxon>Bacillati</taxon>
        <taxon>Bacillota</taxon>
        <taxon>Clostridia</taxon>
        <taxon>Eubacteriales</taxon>
        <taxon>Clostridiaceae</taxon>
        <taxon>Clostridium</taxon>
    </lineage>
</organism>
<gene>
    <name evidence="2" type="ORF">SAMN02745163_01082</name>
</gene>
<dbReference type="STRING" id="1121302.SAMN02745163_01082"/>
<dbReference type="PANTHER" id="PTHR37321">
    <property type="entry name" value="EXPORTED PROTEIN-RELATED"/>
    <property type="match status" value="1"/>
</dbReference>
<dbReference type="SUPFAM" id="SSF52799">
    <property type="entry name" value="(Phosphotyrosine protein) phosphatases II"/>
    <property type="match status" value="1"/>
</dbReference>
<dbReference type="InterPro" id="IPR029021">
    <property type="entry name" value="Prot-tyrosine_phosphatase-like"/>
</dbReference>
<sequence>MNKKFKNLISLLLVLINILCPLLVDSKIVNANPLPTDFNAVHIILDEEHYTEMPRSFRKTSDLSIIQDNKTLNLNGLDKLNISGSHQFSENNLPLLVEKIGTKLPITVVDLRQESHGFANGLPLSFANEKNDANINLTRGQVIAKENIDLASIKLNEPLTFFNYPNITITPTKVENEETLTKSKSLAYIRIPVTDDKMPTDDMVDYFIQLIKNEPKDNWLHFHCKHGVGRTTTFMIMYDMMKNYKTVSADDIIKRQLFLANLKDSDIKPFYDKDALTFLQNFYKYCKENGDNLNVKWSDWKKTTATTISSSFSSIFKNKTNSNYIKNAKKATYLYVISQDTMSPSERTMIATLQGQVNSKSSSQIYTLNSSQPDYKIWLDDLSTNYKIQYKNVSNPWDLLDIFKDKIAGYILYSNKTSKDPSINNACSFASLKNSIAIDESIENKVRAHGITTINADCRNTDKAWAYNNLWNAGLNHSLVIQLSPNKDTSLRDYSILSKALIFYEDDINDISLRDKIFSSMEKDSTCLGWGPDEFTNVSTTSKYGVSMVAADWSYNLTILSAFPLSLMHQKSKLNIPTKENVHYITFIISDGDNQQWLLGSNYTSPKWYGSPDRGNFNLGWSLSPSLYYLAPTVFNLYYKSASTGLNNDYFIVSPSGNGYIYPSRFDKNSLNTYVNTLNNYMKKVDQKYVAIIDDNSFYNTKLWDKFTAKSNIEGLFYLDYHKHNNFHGEITWSNNKPIVSCRDLLWKNIESEDELAKNINDRINYNQVNINNPSSYTFVYVHAWSKDLNNVQNAINKLKQNPKVEIVTPEVFMKLIKNNVKH</sequence>
<dbReference type="Gene3D" id="3.20.20.490">
    <property type="entry name" value="GxGYxYP glycoside hydrolase, C-terminal domain"/>
    <property type="match status" value="1"/>
</dbReference>
<dbReference type="Pfam" id="PF16216">
    <property type="entry name" value="GxGYxYP_N"/>
    <property type="match status" value="1"/>
</dbReference>